<feature type="signal peptide" evidence="1">
    <location>
        <begin position="1"/>
        <end position="21"/>
    </location>
</feature>
<proteinExistence type="predicted"/>
<gene>
    <name evidence="2" type="ORF">HCU67_13725</name>
</gene>
<dbReference type="EMBL" id="JAAWWL010000002">
    <property type="protein sequence ID" value="NKI33012.1"/>
    <property type="molecule type" value="Genomic_DNA"/>
</dbReference>
<keyword evidence="1" id="KW-0732">Signal</keyword>
<evidence type="ECO:0000256" key="1">
    <source>
        <dbReference type="SAM" id="SignalP"/>
    </source>
</evidence>
<protein>
    <submittedName>
        <fullName evidence="2">Uncharacterized protein</fullName>
    </submittedName>
</protein>
<evidence type="ECO:0000313" key="2">
    <source>
        <dbReference type="EMBL" id="NKI33012.1"/>
    </source>
</evidence>
<accession>A0ABX1GWB5</accession>
<comment type="caution">
    <text evidence="2">The sequence shown here is derived from an EMBL/GenBank/DDBJ whole genome shotgun (WGS) entry which is preliminary data.</text>
</comment>
<keyword evidence="3" id="KW-1185">Reference proteome</keyword>
<organism evidence="2 3">
    <name type="scientific">Croceivirga thetidis</name>
    <dbReference type="NCBI Taxonomy" id="2721623"/>
    <lineage>
        <taxon>Bacteria</taxon>
        <taxon>Pseudomonadati</taxon>
        <taxon>Bacteroidota</taxon>
        <taxon>Flavobacteriia</taxon>
        <taxon>Flavobacteriales</taxon>
        <taxon>Flavobacteriaceae</taxon>
        <taxon>Croceivirga</taxon>
    </lineage>
</organism>
<dbReference type="RefSeq" id="WP_168553166.1">
    <property type="nucleotide sequence ID" value="NZ_JAAWWL010000002.1"/>
</dbReference>
<feature type="chain" id="PRO_5045185423" evidence="1">
    <location>
        <begin position="22"/>
        <end position="170"/>
    </location>
</feature>
<sequence>MKNFKFGLVFVLFWCISVVKAQQNACACCSENHNAFDFWVGEWIVTNTDGSEAGLSVISEIENGCVIKENWTSIQVGYTGTSYNFYNSKLKRWEQLWVDNQGQYLKLYGQKVGNQMILESDEFEAQNGEILVNRITWTSNEDGTVRQHWEVLKEGEVNKTLFDGSYTRKK</sequence>
<name>A0ABX1GWB5_9FLAO</name>
<evidence type="ECO:0000313" key="3">
    <source>
        <dbReference type="Proteomes" id="UP000718451"/>
    </source>
</evidence>
<dbReference type="Proteomes" id="UP000718451">
    <property type="component" value="Unassembled WGS sequence"/>
</dbReference>
<reference evidence="2 3" key="1">
    <citation type="submission" date="2020-04" db="EMBL/GenBank/DDBJ databases">
        <authorList>
            <person name="Yoon J."/>
        </authorList>
    </citation>
    <scope>NUCLEOTIDE SEQUENCE [LARGE SCALE GENOMIC DNA]</scope>
    <source>
        <strain evidence="2 3">DJ-13</strain>
    </source>
</reference>